<dbReference type="AlphaFoldDB" id="A0A6G1BZQ5"/>
<dbReference type="Proteomes" id="UP000479710">
    <property type="component" value="Unassembled WGS sequence"/>
</dbReference>
<reference evidence="1 2" key="1">
    <citation type="submission" date="2019-11" db="EMBL/GenBank/DDBJ databases">
        <title>Whole genome sequence of Oryza granulata.</title>
        <authorList>
            <person name="Li W."/>
        </authorList>
    </citation>
    <scope>NUCLEOTIDE SEQUENCE [LARGE SCALE GENOMIC DNA]</scope>
    <source>
        <strain evidence="2">cv. Menghai</strain>
        <tissue evidence="1">Leaf</tissue>
    </source>
</reference>
<accession>A0A6G1BZQ5</accession>
<comment type="caution">
    <text evidence="1">The sequence shown here is derived from an EMBL/GenBank/DDBJ whole genome shotgun (WGS) entry which is preliminary data.</text>
</comment>
<name>A0A6G1BZQ5_9ORYZ</name>
<keyword evidence="2" id="KW-1185">Reference proteome</keyword>
<evidence type="ECO:0000313" key="1">
    <source>
        <dbReference type="EMBL" id="KAF0893845.1"/>
    </source>
</evidence>
<sequence length="75" mass="8503">MNENKMRCPYVMATGSARERSWQRRRLPAGERGVSGGAWRYEREDPEAAVVGKGGRRRLLARKRGEGSGGWRQGR</sequence>
<gene>
    <name evidence="1" type="ORF">E2562_029720</name>
</gene>
<proteinExistence type="predicted"/>
<evidence type="ECO:0000313" key="2">
    <source>
        <dbReference type="Proteomes" id="UP000479710"/>
    </source>
</evidence>
<organism evidence="1 2">
    <name type="scientific">Oryza meyeriana var. granulata</name>
    <dbReference type="NCBI Taxonomy" id="110450"/>
    <lineage>
        <taxon>Eukaryota</taxon>
        <taxon>Viridiplantae</taxon>
        <taxon>Streptophyta</taxon>
        <taxon>Embryophyta</taxon>
        <taxon>Tracheophyta</taxon>
        <taxon>Spermatophyta</taxon>
        <taxon>Magnoliopsida</taxon>
        <taxon>Liliopsida</taxon>
        <taxon>Poales</taxon>
        <taxon>Poaceae</taxon>
        <taxon>BOP clade</taxon>
        <taxon>Oryzoideae</taxon>
        <taxon>Oryzeae</taxon>
        <taxon>Oryzinae</taxon>
        <taxon>Oryza</taxon>
        <taxon>Oryza meyeriana</taxon>
    </lineage>
</organism>
<dbReference type="EMBL" id="SPHZ02000011">
    <property type="protein sequence ID" value="KAF0893845.1"/>
    <property type="molecule type" value="Genomic_DNA"/>
</dbReference>
<protein>
    <submittedName>
        <fullName evidence="1">Uncharacterized protein</fullName>
    </submittedName>
</protein>